<dbReference type="InterPro" id="IPR020667">
    <property type="entry name" value="DNA_mismatch_repair_MutL"/>
</dbReference>
<dbReference type="Pfam" id="PF01119">
    <property type="entry name" value="DNA_mis_repair"/>
    <property type="match status" value="1"/>
</dbReference>
<dbReference type="RefSeq" id="WP_192023929.1">
    <property type="nucleotide sequence ID" value="NZ_JACYTN010000002.1"/>
</dbReference>
<dbReference type="InterPro" id="IPR002099">
    <property type="entry name" value="MutL/Mlh/PMS"/>
</dbReference>
<dbReference type="Pfam" id="PF13589">
    <property type="entry name" value="HATPase_c_3"/>
    <property type="match status" value="1"/>
</dbReference>
<dbReference type="SUPFAM" id="SSF54211">
    <property type="entry name" value="Ribosomal protein S5 domain 2-like"/>
    <property type="match status" value="1"/>
</dbReference>
<dbReference type="Gene3D" id="3.30.565.10">
    <property type="entry name" value="Histidine kinase-like ATPase, C-terminal domain"/>
    <property type="match status" value="1"/>
</dbReference>
<dbReference type="NCBIfam" id="NF000950">
    <property type="entry name" value="PRK00095.1-3"/>
    <property type="match status" value="1"/>
</dbReference>
<evidence type="ECO:0000256" key="2">
    <source>
        <dbReference type="ARBA" id="ARBA00022763"/>
    </source>
</evidence>
<sequence length="740" mass="82435">MGIIQVMEEQLANQIAAGEVVERPASVVKELVENAIDAGAKHIDVSVEEGGLQLIQVKDNGSGIQAEDVETAFERHATSKIRTNRDLFAIRSLGFRGEALPSIAAVSKVEVITSSETTGLGRRFVIEGGQRMVNEDVQSMQGTVFTIRELFYNTPARLKYMKSIQTELGHISDYLYRMALAYPSIGFTLKHNGNSLLQTVGNGDLLQVIAAIYGVHTAKQMVRIEAEHLDYRLEGYVGKPELTRSNRNAMSWFVNGRYVRSFPLNQAVLRAYHTLLPINRYPLLVMQVSMHPTLVDVNVHPSKMEVRFSKEAELVQFVEQAIHDQLLGQPLIPLAAPPKAKVRTMVEQVSLDWTASSVSGNESQIGMGALSAPPEPTVNMHVREREQTPLTGAKLDRESGASYEQSRKQDKQRMENEISHPQATKDPAVETVIDASGAVSNKLTSSVVTNREKSENSEDAERLDVAKSYYDEQRPRSAANGSRTTSPSSAWRESKDSSEYKQNAVRPSNRQSISASSTLGSKDTYRTSTTSWNQAVSQLPVDDVSLPAFPALHYVGQVHGTYLLCSNEEGLYIIDQHAAHERVNYERFREQFAKPADASQELLIPLTIEFTPNEAKRILDRLPLLEQVGIGLEPFGQQTFLVRSHPYWFPQGDEEAIIQEMIDWVLEEKAIDIGKIREAAAIMCSCKASIKANQRITELEVNALLVQLGACIQPYTCPHGRPIIVKFTTTDLEKMFKRIM</sequence>
<name>A0ABR9ATQ7_9BACL</name>
<dbReference type="InterPro" id="IPR014721">
    <property type="entry name" value="Ribsml_uS5_D2-typ_fold_subgr"/>
</dbReference>
<dbReference type="InterPro" id="IPR042120">
    <property type="entry name" value="MutL_C_dimsub"/>
</dbReference>
<evidence type="ECO:0000313" key="8">
    <source>
        <dbReference type="EMBL" id="MBD8497499.1"/>
    </source>
</evidence>
<feature type="domain" description="MutL C-terminal dimerisation" evidence="6">
    <location>
        <begin position="554"/>
        <end position="696"/>
    </location>
</feature>
<proteinExistence type="inferred from homology"/>
<feature type="compositionally biased region" description="Basic and acidic residues" evidence="5">
    <location>
        <begin position="450"/>
        <end position="475"/>
    </location>
</feature>
<dbReference type="Gene3D" id="3.30.230.10">
    <property type="match status" value="1"/>
</dbReference>
<dbReference type="InterPro" id="IPR014762">
    <property type="entry name" value="DNA_mismatch_repair_CS"/>
</dbReference>
<keyword evidence="8" id="KW-0255">Endonuclease</keyword>
<dbReference type="InterPro" id="IPR013507">
    <property type="entry name" value="DNA_mismatch_S5_2-like"/>
</dbReference>
<protein>
    <recommendedName>
        <fullName evidence="4">DNA mismatch repair protein MutL</fullName>
    </recommendedName>
</protein>
<comment type="caution">
    <text evidence="8">The sequence shown here is derived from an EMBL/GenBank/DDBJ whole genome shotgun (WGS) entry which is preliminary data.</text>
</comment>
<feature type="region of interest" description="Disordered" evidence="5">
    <location>
        <begin position="385"/>
        <end position="429"/>
    </location>
</feature>
<keyword evidence="2 4" id="KW-0227">DNA damage</keyword>
<feature type="region of interest" description="Disordered" evidence="5">
    <location>
        <begin position="441"/>
        <end position="525"/>
    </location>
</feature>
<keyword evidence="3 4" id="KW-0234">DNA repair</keyword>
<evidence type="ECO:0000256" key="4">
    <source>
        <dbReference type="HAMAP-Rule" id="MF_00149"/>
    </source>
</evidence>
<dbReference type="CDD" id="cd00782">
    <property type="entry name" value="MutL_Trans"/>
    <property type="match status" value="1"/>
</dbReference>
<dbReference type="InterPro" id="IPR042121">
    <property type="entry name" value="MutL_C_regsub"/>
</dbReference>
<comment type="function">
    <text evidence="4">This protein is involved in the repair of mismatches in DNA. It is required for dam-dependent methyl-directed DNA mismatch repair. May act as a 'molecular matchmaker', a protein that promotes the formation of a stable complex between two or more DNA-binding proteins in an ATP-dependent manner without itself being part of a final effector complex.</text>
</comment>
<dbReference type="Pfam" id="PF08676">
    <property type="entry name" value="MutL_C"/>
    <property type="match status" value="1"/>
</dbReference>
<evidence type="ECO:0000259" key="6">
    <source>
        <dbReference type="SMART" id="SM00853"/>
    </source>
</evidence>
<keyword evidence="9" id="KW-1185">Reference proteome</keyword>
<dbReference type="InterPro" id="IPR014790">
    <property type="entry name" value="MutL_C"/>
</dbReference>
<dbReference type="EMBL" id="JACYTN010000002">
    <property type="protein sequence ID" value="MBD8497499.1"/>
    <property type="molecule type" value="Genomic_DNA"/>
</dbReference>
<dbReference type="Proteomes" id="UP000634529">
    <property type="component" value="Unassembled WGS sequence"/>
</dbReference>
<accession>A0ABR9ATQ7</accession>
<dbReference type="SUPFAM" id="SSF118116">
    <property type="entry name" value="DNA mismatch repair protein MutL"/>
    <property type="match status" value="1"/>
</dbReference>
<dbReference type="PROSITE" id="PS00058">
    <property type="entry name" value="DNA_MISMATCH_REPAIR_1"/>
    <property type="match status" value="1"/>
</dbReference>
<feature type="compositionally biased region" description="Polar residues" evidence="5">
    <location>
        <begin position="479"/>
        <end position="491"/>
    </location>
</feature>
<dbReference type="CDD" id="cd16926">
    <property type="entry name" value="HATPase_MutL-MLH-PMS-like"/>
    <property type="match status" value="1"/>
</dbReference>
<reference evidence="8 9" key="1">
    <citation type="submission" date="2020-09" db="EMBL/GenBank/DDBJ databases">
        <title>Paenibacillus sp. CAU 1523 isolated from sand of Haeundae Beach.</title>
        <authorList>
            <person name="Kim W."/>
        </authorList>
    </citation>
    <scope>NUCLEOTIDE SEQUENCE [LARGE SCALE GENOMIC DNA]</scope>
    <source>
        <strain evidence="8 9">CAU 1523</strain>
    </source>
</reference>
<comment type="similarity">
    <text evidence="1 4">Belongs to the DNA mismatch repair MutL/HexB family.</text>
</comment>
<feature type="compositionally biased region" description="Polar residues" evidence="5">
    <location>
        <begin position="505"/>
        <end position="525"/>
    </location>
</feature>
<dbReference type="SUPFAM" id="SSF55874">
    <property type="entry name" value="ATPase domain of HSP90 chaperone/DNA topoisomerase II/histidine kinase"/>
    <property type="match status" value="1"/>
</dbReference>
<evidence type="ECO:0000256" key="5">
    <source>
        <dbReference type="SAM" id="MobiDB-lite"/>
    </source>
</evidence>
<dbReference type="InterPro" id="IPR037198">
    <property type="entry name" value="MutL_C_sf"/>
</dbReference>
<dbReference type="InterPro" id="IPR038973">
    <property type="entry name" value="MutL/Mlh/Pms-like"/>
</dbReference>
<feature type="domain" description="DNA mismatch repair protein S5" evidence="7">
    <location>
        <begin position="209"/>
        <end position="327"/>
    </location>
</feature>
<organism evidence="8 9">
    <name type="scientific">Paenibacillus arenosi</name>
    <dbReference type="NCBI Taxonomy" id="2774142"/>
    <lineage>
        <taxon>Bacteria</taxon>
        <taxon>Bacillati</taxon>
        <taxon>Bacillota</taxon>
        <taxon>Bacilli</taxon>
        <taxon>Bacillales</taxon>
        <taxon>Paenibacillaceae</taxon>
        <taxon>Paenibacillus</taxon>
    </lineage>
</organism>
<dbReference type="GO" id="GO:0004519">
    <property type="term" value="F:endonuclease activity"/>
    <property type="evidence" value="ECO:0007669"/>
    <property type="project" value="UniProtKB-KW"/>
</dbReference>
<dbReference type="Gene3D" id="3.30.1540.20">
    <property type="entry name" value="MutL, C-terminal domain, dimerisation subdomain"/>
    <property type="match status" value="1"/>
</dbReference>
<dbReference type="InterPro" id="IPR036890">
    <property type="entry name" value="HATPase_C_sf"/>
</dbReference>
<evidence type="ECO:0000313" key="9">
    <source>
        <dbReference type="Proteomes" id="UP000634529"/>
    </source>
</evidence>
<dbReference type="NCBIfam" id="TIGR00585">
    <property type="entry name" value="mutl"/>
    <property type="match status" value="1"/>
</dbReference>
<keyword evidence="8" id="KW-0540">Nuclease</keyword>
<gene>
    <name evidence="4 8" type="primary">mutL</name>
    <name evidence="8" type="ORF">IFO66_04200</name>
</gene>
<dbReference type="SMART" id="SM00853">
    <property type="entry name" value="MutL_C"/>
    <property type="match status" value="1"/>
</dbReference>
<dbReference type="SMART" id="SM01340">
    <property type="entry name" value="DNA_mis_repair"/>
    <property type="match status" value="1"/>
</dbReference>
<evidence type="ECO:0000259" key="7">
    <source>
        <dbReference type="SMART" id="SM01340"/>
    </source>
</evidence>
<evidence type="ECO:0000256" key="3">
    <source>
        <dbReference type="ARBA" id="ARBA00023204"/>
    </source>
</evidence>
<keyword evidence="8" id="KW-0378">Hydrolase</keyword>
<dbReference type="Gene3D" id="3.30.1370.100">
    <property type="entry name" value="MutL, C-terminal domain, regulatory subdomain"/>
    <property type="match status" value="1"/>
</dbReference>
<dbReference type="PANTHER" id="PTHR10073:SF12">
    <property type="entry name" value="DNA MISMATCH REPAIR PROTEIN MLH1"/>
    <property type="match status" value="1"/>
</dbReference>
<feature type="compositionally biased region" description="Basic and acidic residues" evidence="5">
    <location>
        <begin position="394"/>
        <end position="418"/>
    </location>
</feature>
<dbReference type="InterPro" id="IPR020568">
    <property type="entry name" value="Ribosomal_Su5_D2-typ_SF"/>
</dbReference>
<dbReference type="PANTHER" id="PTHR10073">
    <property type="entry name" value="DNA MISMATCH REPAIR PROTEIN MLH, PMS, MUTL"/>
    <property type="match status" value="1"/>
</dbReference>
<evidence type="ECO:0000256" key="1">
    <source>
        <dbReference type="ARBA" id="ARBA00006082"/>
    </source>
</evidence>
<dbReference type="HAMAP" id="MF_00149">
    <property type="entry name" value="DNA_mis_repair"/>
    <property type="match status" value="1"/>
</dbReference>